<feature type="compositionally biased region" description="Polar residues" evidence="1">
    <location>
        <begin position="400"/>
        <end position="409"/>
    </location>
</feature>
<organism evidence="2 3">
    <name type="scientific">Elysia crispata</name>
    <name type="common">lettuce slug</name>
    <dbReference type="NCBI Taxonomy" id="231223"/>
    <lineage>
        <taxon>Eukaryota</taxon>
        <taxon>Metazoa</taxon>
        <taxon>Spiralia</taxon>
        <taxon>Lophotrochozoa</taxon>
        <taxon>Mollusca</taxon>
        <taxon>Gastropoda</taxon>
        <taxon>Heterobranchia</taxon>
        <taxon>Euthyneura</taxon>
        <taxon>Panpulmonata</taxon>
        <taxon>Sacoglossa</taxon>
        <taxon>Placobranchoidea</taxon>
        <taxon>Plakobranchidae</taxon>
        <taxon>Elysia</taxon>
    </lineage>
</organism>
<dbReference type="Proteomes" id="UP001283361">
    <property type="component" value="Unassembled WGS sequence"/>
</dbReference>
<dbReference type="AlphaFoldDB" id="A0AAE0ZXK4"/>
<reference evidence="2" key="1">
    <citation type="journal article" date="2023" name="G3 (Bethesda)">
        <title>A reference genome for the long-term kleptoplast-retaining sea slug Elysia crispata morphotype clarki.</title>
        <authorList>
            <person name="Eastman K.E."/>
            <person name="Pendleton A.L."/>
            <person name="Shaikh M.A."/>
            <person name="Suttiyut T."/>
            <person name="Ogas R."/>
            <person name="Tomko P."/>
            <person name="Gavelis G."/>
            <person name="Widhalm J.R."/>
            <person name="Wisecaver J.H."/>
        </authorList>
    </citation>
    <scope>NUCLEOTIDE SEQUENCE</scope>
    <source>
        <strain evidence="2">ECLA1</strain>
    </source>
</reference>
<protein>
    <submittedName>
        <fullName evidence="2">Uncharacterized protein</fullName>
    </submittedName>
</protein>
<evidence type="ECO:0000313" key="3">
    <source>
        <dbReference type="Proteomes" id="UP001283361"/>
    </source>
</evidence>
<feature type="region of interest" description="Disordered" evidence="1">
    <location>
        <begin position="388"/>
        <end position="411"/>
    </location>
</feature>
<accession>A0AAE0ZXK4</accession>
<name>A0AAE0ZXK4_9GAST</name>
<proteinExistence type="predicted"/>
<dbReference type="EMBL" id="JAWDGP010003216">
    <property type="protein sequence ID" value="KAK3776472.1"/>
    <property type="molecule type" value="Genomic_DNA"/>
</dbReference>
<comment type="caution">
    <text evidence="2">The sequence shown here is derived from an EMBL/GenBank/DDBJ whole genome shotgun (WGS) entry which is preliminary data.</text>
</comment>
<evidence type="ECO:0000313" key="2">
    <source>
        <dbReference type="EMBL" id="KAK3776472.1"/>
    </source>
</evidence>
<sequence>MLRYRFNLLTSFIQAGNFQGCFFTKWPTVKLSTDQELYGISKLSAVNPKVESTYNKYGASKSSSFGYICESIKNSSDDIGCSSVTKSLKTNSEQALSNSKYQTSIKNDEECFDEKKLNSHEAKGNIHYQVKTSSLPNSTMVFLLERSFFDIRSQNLTHVTATSRTKIRSVFKNTGLRTQQSFLNPRSHARNREAFQRDFFSTSSRLLSGATIETAESDKKRLMAEISQEVGSPDWVQLLRDFTLVPFGEDMEDFVDLVGIPYMERYTSDEKWVMESLMVLLISMEVNRIKDPRGAFTPTSRQNTISSILMMIRLMCRIHQEMNDTTFPEQGDVGSALLQTVLIGDMVAGTYLRAAANINAPKVTEVLMSAASDLQSYFVPKLHPSSIEGNVEEQNKPCSRDSQSTSQAAAQYDHVRDDMPAPLMAACEAIVIDSGLDQRLQERVRKFAYHISLARSLNKGLDVNPNGQPTSADLTAPENAKFHSDTALNCLMALSYPESRSLSMLKRLARVYAAV</sequence>
<keyword evidence="3" id="KW-1185">Reference proteome</keyword>
<evidence type="ECO:0000256" key="1">
    <source>
        <dbReference type="SAM" id="MobiDB-lite"/>
    </source>
</evidence>
<gene>
    <name evidence="2" type="ORF">RRG08_023824</name>
</gene>